<evidence type="ECO:0000256" key="3">
    <source>
        <dbReference type="ARBA" id="ARBA00023180"/>
    </source>
</evidence>
<evidence type="ECO:0000313" key="6">
    <source>
        <dbReference type="Proteomes" id="UP000018948"/>
    </source>
</evidence>
<comment type="caution">
    <text evidence="5">The sequence shown here is derived from an EMBL/GenBank/DDBJ whole genome shotgun (WGS) entry which is preliminary data.</text>
</comment>
<proteinExistence type="predicted"/>
<protein>
    <recommendedName>
        <fullName evidence="7">GH16 domain-containing protein</fullName>
    </recommendedName>
</protein>
<comment type="subcellular location">
    <subcellularLocation>
        <location evidence="1">Membrane</location>
    </subcellularLocation>
</comment>
<dbReference type="GO" id="GO:0071555">
    <property type="term" value="P:cell wall organization"/>
    <property type="evidence" value="ECO:0007669"/>
    <property type="project" value="UniProtKB-KW"/>
</dbReference>
<keyword evidence="3" id="KW-0325">Glycoprotein</keyword>
<dbReference type="EMBL" id="ANIY01001500">
    <property type="protein sequence ID" value="ETP46513.1"/>
    <property type="molecule type" value="Genomic_DNA"/>
</dbReference>
<gene>
    <name evidence="5" type="ORF">F442_07251</name>
</gene>
<organism evidence="5 6">
    <name type="scientific">Phytophthora nicotianae P10297</name>
    <dbReference type="NCBI Taxonomy" id="1317064"/>
    <lineage>
        <taxon>Eukaryota</taxon>
        <taxon>Sar</taxon>
        <taxon>Stramenopiles</taxon>
        <taxon>Oomycota</taxon>
        <taxon>Peronosporomycetes</taxon>
        <taxon>Peronosporales</taxon>
        <taxon>Peronosporaceae</taxon>
        <taxon>Phytophthora</taxon>
    </lineage>
</organism>
<dbReference type="GO" id="GO:0005886">
    <property type="term" value="C:plasma membrane"/>
    <property type="evidence" value="ECO:0007669"/>
    <property type="project" value="TreeGrafter"/>
</dbReference>
<accession>W2ZGS3</accession>
<dbReference type="Pfam" id="PF03935">
    <property type="entry name" value="SKN1_KRE6_Sbg1"/>
    <property type="match status" value="1"/>
</dbReference>
<evidence type="ECO:0008006" key="7">
    <source>
        <dbReference type="Google" id="ProtNLM"/>
    </source>
</evidence>
<dbReference type="AlphaFoldDB" id="W2ZGS3"/>
<evidence type="ECO:0000256" key="1">
    <source>
        <dbReference type="ARBA" id="ARBA00004370"/>
    </source>
</evidence>
<dbReference type="GO" id="GO:0005789">
    <property type="term" value="C:endoplasmic reticulum membrane"/>
    <property type="evidence" value="ECO:0007669"/>
    <property type="project" value="TreeGrafter"/>
</dbReference>
<reference evidence="5 6" key="1">
    <citation type="submission" date="2013-11" db="EMBL/GenBank/DDBJ databases">
        <title>The Genome Sequence of Phytophthora parasitica P10297.</title>
        <authorList>
            <consortium name="The Broad Institute Genomics Platform"/>
            <person name="Russ C."/>
            <person name="Tyler B."/>
            <person name="Panabieres F."/>
            <person name="Shan W."/>
            <person name="Tripathy S."/>
            <person name="Grunwald N."/>
            <person name="Machado M."/>
            <person name="Johnson C.S."/>
            <person name="Walker B."/>
            <person name="Young S.K."/>
            <person name="Zeng Q."/>
            <person name="Gargeya S."/>
            <person name="Fitzgerald M."/>
            <person name="Haas B."/>
            <person name="Abouelleil A."/>
            <person name="Allen A.W."/>
            <person name="Alvarado L."/>
            <person name="Arachchi H.M."/>
            <person name="Berlin A.M."/>
            <person name="Chapman S.B."/>
            <person name="Gainer-Dewar J."/>
            <person name="Goldberg J."/>
            <person name="Griggs A."/>
            <person name="Gujja S."/>
            <person name="Hansen M."/>
            <person name="Howarth C."/>
            <person name="Imamovic A."/>
            <person name="Ireland A."/>
            <person name="Larimer J."/>
            <person name="McCowan C."/>
            <person name="Murphy C."/>
            <person name="Pearson M."/>
            <person name="Poon T.W."/>
            <person name="Priest M."/>
            <person name="Roberts A."/>
            <person name="Saif S."/>
            <person name="Shea T."/>
            <person name="Sisk P."/>
            <person name="Sykes S."/>
            <person name="Wortman J."/>
            <person name="Nusbaum C."/>
            <person name="Birren B."/>
        </authorList>
    </citation>
    <scope>NUCLEOTIDE SEQUENCE [LARGE SCALE GENOMIC DNA]</scope>
    <source>
        <strain evidence="5 6">P10297</strain>
    </source>
</reference>
<dbReference type="SUPFAM" id="SSF49899">
    <property type="entry name" value="Concanavalin A-like lectins/glucanases"/>
    <property type="match status" value="1"/>
</dbReference>
<feature type="non-terminal residue" evidence="5">
    <location>
        <position position="1"/>
    </location>
</feature>
<dbReference type="PANTHER" id="PTHR31361">
    <property type="entry name" value="BETA-GLUCAN SYNTHESIS-ASSOCIATED PROTEIN KRE6-RELATED"/>
    <property type="match status" value="1"/>
</dbReference>
<evidence type="ECO:0000313" key="5">
    <source>
        <dbReference type="EMBL" id="ETP46513.1"/>
    </source>
</evidence>
<keyword evidence="2" id="KW-0472">Membrane</keyword>
<sequence>PQGASVQNPSKIMIEEPMYIIFNVAMSSKWGAQPPNPKNSCRGDGLDPVANAICNSFPMHLKIDYIRVYQDLSSGSNMSIGCDPATHPTCQWILYHLDEYEDDENKLVEVHGKAFAVLMLTVPFKRRIVDVEILLKRFQIGDLPLY</sequence>
<dbReference type="Proteomes" id="UP000018948">
    <property type="component" value="Unassembled WGS sequence"/>
</dbReference>
<dbReference type="PANTHER" id="PTHR31361:SF1">
    <property type="entry name" value="BETA-GLUCAN SYNTHESIS-ASSOCIATED PROTEIN KRE6-RELATED"/>
    <property type="match status" value="1"/>
</dbReference>
<name>W2ZGS3_PHYNI</name>
<evidence type="ECO:0000256" key="2">
    <source>
        <dbReference type="ARBA" id="ARBA00023136"/>
    </source>
</evidence>
<dbReference type="GO" id="GO:0006078">
    <property type="term" value="P:(1-&gt;6)-beta-D-glucan biosynthetic process"/>
    <property type="evidence" value="ECO:0007669"/>
    <property type="project" value="TreeGrafter"/>
</dbReference>
<evidence type="ECO:0000256" key="4">
    <source>
        <dbReference type="ARBA" id="ARBA00023316"/>
    </source>
</evidence>
<dbReference type="Gene3D" id="2.60.120.200">
    <property type="match status" value="1"/>
</dbReference>
<dbReference type="GO" id="GO:0015926">
    <property type="term" value="F:glucosidase activity"/>
    <property type="evidence" value="ECO:0007669"/>
    <property type="project" value="TreeGrafter"/>
</dbReference>
<keyword evidence="4" id="KW-0961">Cell wall biogenesis/degradation</keyword>
<dbReference type="InterPro" id="IPR013320">
    <property type="entry name" value="ConA-like_dom_sf"/>
</dbReference>
<dbReference type="InterPro" id="IPR005629">
    <property type="entry name" value="Skn1/Kre6/Sbg1"/>
</dbReference>